<dbReference type="Gene3D" id="3.90.215.10">
    <property type="entry name" value="Gamma Fibrinogen, chain A, domain 1"/>
    <property type="match status" value="1"/>
</dbReference>
<dbReference type="OMA" id="NCADEEF"/>
<name>A0A0M5J4U7_DROBS</name>
<dbReference type="GO" id="GO:0005615">
    <property type="term" value="C:extracellular space"/>
    <property type="evidence" value="ECO:0007669"/>
    <property type="project" value="TreeGrafter"/>
</dbReference>
<evidence type="ECO:0000313" key="2">
    <source>
        <dbReference type="EMBL" id="ALC46336.1"/>
    </source>
</evidence>
<dbReference type="Proteomes" id="UP000494163">
    <property type="component" value="Chromosome 3R"/>
</dbReference>
<gene>
    <name evidence="2" type="ORF">Dbus_chr3Rg1086</name>
</gene>
<feature type="domain" description="Fibrinogen C-terminal" evidence="1">
    <location>
        <begin position="1"/>
        <end position="98"/>
    </location>
</feature>
<evidence type="ECO:0000313" key="3">
    <source>
        <dbReference type="Proteomes" id="UP000494163"/>
    </source>
</evidence>
<dbReference type="InterPro" id="IPR036056">
    <property type="entry name" value="Fibrinogen-like_C"/>
</dbReference>
<dbReference type="STRING" id="30019.A0A0M5J4U7"/>
<sequence length="128" mass="14791">MTNAKRHELYIKTNIWVEPNDVVPLYAHYDDFKIAGEEDQYRLLSLGKWSGTLDDMLSYHLNMNFTTYDRDNDDWAEGNCAAKRHGGWWYTGKNYNCGKTAKAAQQSPASLSRRWRLTCRAFDVGAVC</sequence>
<dbReference type="InterPro" id="IPR014716">
    <property type="entry name" value="Fibrinogen_a/b/g_C_1"/>
</dbReference>
<protein>
    <submittedName>
        <fullName evidence="2">Maker197</fullName>
    </submittedName>
</protein>
<dbReference type="PROSITE" id="PS51406">
    <property type="entry name" value="FIBRINOGEN_C_2"/>
    <property type="match status" value="1"/>
</dbReference>
<organism evidence="2 3">
    <name type="scientific">Drosophila busckii</name>
    <name type="common">Fruit fly</name>
    <dbReference type="NCBI Taxonomy" id="30019"/>
    <lineage>
        <taxon>Eukaryota</taxon>
        <taxon>Metazoa</taxon>
        <taxon>Ecdysozoa</taxon>
        <taxon>Arthropoda</taxon>
        <taxon>Hexapoda</taxon>
        <taxon>Insecta</taxon>
        <taxon>Pterygota</taxon>
        <taxon>Neoptera</taxon>
        <taxon>Endopterygota</taxon>
        <taxon>Diptera</taxon>
        <taxon>Brachycera</taxon>
        <taxon>Muscomorpha</taxon>
        <taxon>Ephydroidea</taxon>
        <taxon>Drosophilidae</taxon>
        <taxon>Drosophila</taxon>
    </lineage>
</organism>
<dbReference type="InterPro" id="IPR002181">
    <property type="entry name" value="Fibrinogen_a/b/g_C_dom"/>
</dbReference>
<accession>A0A0M5J4U7</accession>
<dbReference type="SUPFAM" id="SSF56496">
    <property type="entry name" value="Fibrinogen C-terminal domain-like"/>
    <property type="match status" value="1"/>
</dbReference>
<evidence type="ECO:0000259" key="1">
    <source>
        <dbReference type="PROSITE" id="PS51406"/>
    </source>
</evidence>
<dbReference type="AlphaFoldDB" id="A0A0M5J4U7"/>
<keyword evidence="3" id="KW-1185">Reference proteome</keyword>
<dbReference type="InterPro" id="IPR050373">
    <property type="entry name" value="Fibrinogen_C-term_domain"/>
</dbReference>
<dbReference type="SMART" id="SM00186">
    <property type="entry name" value="FBG"/>
    <property type="match status" value="1"/>
</dbReference>
<proteinExistence type="predicted"/>
<dbReference type="EMBL" id="CP012526">
    <property type="protein sequence ID" value="ALC46336.1"/>
    <property type="molecule type" value="Genomic_DNA"/>
</dbReference>
<dbReference type="Pfam" id="PF00147">
    <property type="entry name" value="Fibrinogen_C"/>
    <property type="match status" value="1"/>
</dbReference>
<reference evidence="2 3" key="1">
    <citation type="submission" date="2015-08" db="EMBL/GenBank/DDBJ databases">
        <title>Ancestral chromatin configuration constrains chromatin evolution on differentiating sex chromosomes in Drosophila.</title>
        <authorList>
            <person name="Zhou Q."/>
            <person name="Bachtrog D."/>
        </authorList>
    </citation>
    <scope>NUCLEOTIDE SEQUENCE [LARGE SCALE GENOMIC DNA]</scope>
    <source>
        <tissue evidence="2">Whole larvae</tissue>
    </source>
</reference>
<dbReference type="PANTHER" id="PTHR19143:SF327">
    <property type="entry name" value="FI21813P1-RELATED"/>
    <property type="match status" value="1"/>
</dbReference>
<dbReference type="PANTHER" id="PTHR19143">
    <property type="entry name" value="FIBRINOGEN/TENASCIN/ANGIOPOEITIN"/>
    <property type="match status" value="1"/>
</dbReference>